<dbReference type="GO" id="GO:0071555">
    <property type="term" value="P:cell wall organization"/>
    <property type="evidence" value="ECO:0007669"/>
    <property type="project" value="UniProtKB-KW"/>
</dbReference>
<dbReference type="PANTHER" id="PTHR46471">
    <property type="entry name" value="CHITIN DEACETYLASE"/>
    <property type="match status" value="1"/>
</dbReference>
<evidence type="ECO:0000256" key="4">
    <source>
        <dbReference type="ARBA" id="ARBA00022622"/>
    </source>
</evidence>
<dbReference type="GO" id="GO:0005975">
    <property type="term" value="P:carbohydrate metabolic process"/>
    <property type="evidence" value="ECO:0007669"/>
    <property type="project" value="InterPro"/>
</dbReference>
<evidence type="ECO:0000256" key="9">
    <source>
        <dbReference type="ARBA" id="ARBA00023277"/>
    </source>
</evidence>
<sequence>MFASLLVTVALALFGAVGAAPQKRAPAQVYRKCTVANTVALTFDDGPYTWLNDISDALSAARAQGTFFFNGNNFGCIYDDVNVRRVKYAYDNGHQVASHTWSHKDLTTLSSDQINDEMERVELALQRICGVQPAFMRPPFGNYNDLVLEVSGARGQDVAIWDFDSGDSLGAPAQESINRYDQVASQHPSSILTLNHETIASTSVQVVPYAIQRLQQAGYRLVTLAECLGQQPYHRTGDAEGFTPPSHSRISVDYWTVFHQLTTFSYDALLRSYGLRFGSDLFILHLINFFRLLSIGTALRSSAPHSLV</sequence>
<comment type="caution">
    <text evidence="14">The sequence shown here is derived from an EMBL/GenBank/DDBJ whole genome shotgun (WGS) entry which is preliminary data.</text>
</comment>
<keyword evidence="7 14" id="KW-0378">Hydrolase</keyword>
<proteinExistence type="predicted"/>
<comment type="cofactor">
    <cofactor evidence="1">
        <name>Co(2+)</name>
        <dbReference type="ChEBI" id="CHEBI:48828"/>
    </cofactor>
</comment>
<keyword evidence="4" id="KW-0336">GPI-anchor</keyword>
<feature type="signal peptide" evidence="12">
    <location>
        <begin position="1"/>
        <end position="19"/>
    </location>
</feature>
<feature type="domain" description="NodB homology" evidence="13">
    <location>
        <begin position="37"/>
        <end position="222"/>
    </location>
</feature>
<evidence type="ECO:0000256" key="12">
    <source>
        <dbReference type="SAM" id="SignalP"/>
    </source>
</evidence>
<evidence type="ECO:0000256" key="2">
    <source>
        <dbReference type="ARBA" id="ARBA00004609"/>
    </source>
</evidence>
<keyword evidence="10" id="KW-0449">Lipoprotein</keyword>
<evidence type="ECO:0000256" key="5">
    <source>
        <dbReference type="ARBA" id="ARBA00022723"/>
    </source>
</evidence>
<protein>
    <submittedName>
        <fullName evidence="14">Glycoside hydrolase/deacetylase</fullName>
    </submittedName>
</protein>
<reference evidence="14" key="1">
    <citation type="submission" date="2020-11" db="EMBL/GenBank/DDBJ databases">
        <authorList>
            <consortium name="DOE Joint Genome Institute"/>
            <person name="Ahrendt S."/>
            <person name="Riley R."/>
            <person name="Andreopoulos W."/>
            <person name="Labutti K."/>
            <person name="Pangilinan J."/>
            <person name="Ruiz-Duenas F.J."/>
            <person name="Barrasa J.M."/>
            <person name="Sanchez-Garcia M."/>
            <person name="Camarero S."/>
            <person name="Miyauchi S."/>
            <person name="Serrano A."/>
            <person name="Linde D."/>
            <person name="Babiker R."/>
            <person name="Drula E."/>
            <person name="Ayuso-Fernandez I."/>
            <person name="Pacheco R."/>
            <person name="Padilla G."/>
            <person name="Ferreira P."/>
            <person name="Barriuso J."/>
            <person name="Kellner H."/>
            <person name="Castanera R."/>
            <person name="Alfaro M."/>
            <person name="Ramirez L."/>
            <person name="Pisabarro A.G."/>
            <person name="Kuo A."/>
            <person name="Tritt A."/>
            <person name="Lipzen A."/>
            <person name="He G."/>
            <person name="Yan M."/>
            <person name="Ng V."/>
            <person name="Cullen D."/>
            <person name="Martin F."/>
            <person name="Rosso M.-N."/>
            <person name="Henrissat B."/>
            <person name="Hibbett D."/>
            <person name="Martinez A.T."/>
            <person name="Grigoriev I.V."/>
        </authorList>
    </citation>
    <scope>NUCLEOTIDE SEQUENCE</scope>
    <source>
        <strain evidence="14">ATCC 90797</strain>
    </source>
</reference>
<evidence type="ECO:0000256" key="8">
    <source>
        <dbReference type="ARBA" id="ARBA00023136"/>
    </source>
</evidence>
<feature type="chain" id="PRO_5040359464" evidence="12">
    <location>
        <begin position="20"/>
        <end position="308"/>
    </location>
</feature>
<dbReference type="InterPro" id="IPR011330">
    <property type="entry name" value="Glyco_hydro/deAcase_b/a-brl"/>
</dbReference>
<keyword evidence="11" id="KW-0961">Cell wall biogenesis/degradation</keyword>
<dbReference type="Pfam" id="PF01522">
    <property type="entry name" value="Polysacc_deac_1"/>
    <property type="match status" value="1"/>
</dbReference>
<keyword evidence="6 12" id="KW-0732">Signal</keyword>
<keyword evidence="5" id="KW-0479">Metal-binding</keyword>
<dbReference type="OrthoDB" id="2125469at2759"/>
<dbReference type="SUPFAM" id="SSF88713">
    <property type="entry name" value="Glycoside hydrolase/deacetylase"/>
    <property type="match status" value="1"/>
</dbReference>
<keyword evidence="3" id="KW-1003">Cell membrane</keyword>
<evidence type="ECO:0000256" key="11">
    <source>
        <dbReference type="ARBA" id="ARBA00023316"/>
    </source>
</evidence>
<evidence type="ECO:0000256" key="7">
    <source>
        <dbReference type="ARBA" id="ARBA00022801"/>
    </source>
</evidence>
<dbReference type="Proteomes" id="UP000807025">
    <property type="component" value="Unassembled WGS sequence"/>
</dbReference>
<dbReference type="AlphaFoldDB" id="A0A9P5ZTC2"/>
<name>A0A9P5ZTC2_PLEER</name>
<keyword evidence="9" id="KW-0119">Carbohydrate metabolism</keyword>
<evidence type="ECO:0000313" key="15">
    <source>
        <dbReference type="Proteomes" id="UP000807025"/>
    </source>
</evidence>
<dbReference type="InterPro" id="IPR002509">
    <property type="entry name" value="NODB_dom"/>
</dbReference>
<evidence type="ECO:0000256" key="6">
    <source>
        <dbReference type="ARBA" id="ARBA00022729"/>
    </source>
</evidence>
<organism evidence="14 15">
    <name type="scientific">Pleurotus eryngii</name>
    <name type="common">Boletus of the steppes</name>
    <dbReference type="NCBI Taxonomy" id="5323"/>
    <lineage>
        <taxon>Eukaryota</taxon>
        <taxon>Fungi</taxon>
        <taxon>Dikarya</taxon>
        <taxon>Basidiomycota</taxon>
        <taxon>Agaricomycotina</taxon>
        <taxon>Agaricomycetes</taxon>
        <taxon>Agaricomycetidae</taxon>
        <taxon>Agaricales</taxon>
        <taxon>Pleurotineae</taxon>
        <taxon>Pleurotaceae</taxon>
        <taxon>Pleurotus</taxon>
    </lineage>
</organism>
<dbReference type="GO" id="GO:0005886">
    <property type="term" value="C:plasma membrane"/>
    <property type="evidence" value="ECO:0007669"/>
    <property type="project" value="UniProtKB-SubCell"/>
</dbReference>
<keyword evidence="8" id="KW-0472">Membrane</keyword>
<evidence type="ECO:0000313" key="14">
    <source>
        <dbReference type="EMBL" id="KAF9493316.1"/>
    </source>
</evidence>
<evidence type="ECO:0000256" key="1">
    <source>
        <dbReference type="ARBA" id="ARBA00001941"/>
    </source>
</evidence>
<dbReference type="Gene3D" id="3.20.20.370">
    <property type="entry name" value="Glycoside hydrolase/deacetylase"/>
    <property type="match status" value="1"/>
</dbReference>
<dbReference type="PROSITE" id="PS51677">
    <property type="entry name" value="NODB"/>
    <property type="match status" value="1"/>
</dbReference>
<evidence type="ECO:0000256" key="10">
    <source>
        <dbReference type="ARBA" id="ARBA00023288"/>
    </source>
</evidence>
<dbReference type="EMBL" id="MU154587">
    <property type="protein sequence ID" value="KAF9493316.1"/>
    <property type="molecule type" value="Genomic_DNA"/>
</dbReference>
<evidence type="ECO:0000259" key="13">
    <source>
        <dbReference type="PROSITE" id="PS51677"/>
    </source>
</evidence>
<dbReference type="GO" id="GO:0098552">
    <property type="term" value="C:side of membrane"/>
    <property type="evidence" value="ECO:0007669"/>
    <property type="project" value="UniProtKB-KW"/>
</dbReference>
<dbReference type="CDD" id="cd10951">
    <property type="entry name" value="CE4_ClCDA_like"/>
    <property type="match status" value="1"/>
</dbReference>
<evidence type="ECO:0000256" key="3">
    <source>
        <dbReference type="ARBA" id="ARBA00022475"/>
    </source>
</evidence>
<dbReference type="PANTHER" id="PTHR46471:SF2">
    <property type="entry name" value="CHITIN DEACETYLASE-RELATED"/>
    <property type="match status" value="1"/>
</dbReference>
<keyword evidence="4" id="KW-0325">Glycoprotein</keyword>
<accession>A0A9P5ZTC2</accession>
<dbReference type="GO" id="GO:0046872">
    <property type="term" value="F:metal ion binding"/>
    <property type="evidence" value="ECO:0007669"/>
    <property type="project" value="UniProtKB-KW"/>
</dbReference>
<dbReference type="GO" id="GO:0016810">
    <property type="term" value="F:hydrolase activity, acting on carbon-nitrogen (but not peptide) bonds"/>
    <property type="evidence" value="ECO:0007669"/>
    <property type="project" value="InterPro"/>
</dbReference>
<gene>
    <name evidence="14" type="ORF">BDN71DRAFT_1432571</name>
</gene>
<keyword evidence="15" id="KW-1185">Reference proteome</keyword>
<comment type="subcellular location">
    <subcellularLocation>
        <location evidence="2">Cell membrane</location>
        <topology evidence="2">Lipid-anchor</topology>
        <topology evidence="2">GPI-anchor</topology>
    </subcellularLocation>
</comment>